<protein>
    <recommendedName>
        <fullName evidence="1">diguanylate cyclase</fullName>
        <ecNumber evidence="1">2.7.7.65</ecNumber>
    </recommendedName>
</protein>
<evidence type="ECO:0000256" key="1">
    <source>
        <dbReference type="ARBA" id="ARBA00012528"/>
    </source>
</evidence>
<evidence type="ECO:0000256" key="2">
    <source>
        <dbReference type="ARBA" id="ARBA00034247"/>
    </source>
</evidence>
<dbReference type="AlphaFoldDB" id="A0AA92LUQ9"/>
<dbReference type="InterPro" id="IPR029787">
    <property type="entry name" value="Nucleotide_cyclase"/>
</dbReference>
<evidence type="ECO:0000256" key="3">
    <source>
        <dbReference type="PROSITE-ProRule" id="PRU00339"/>
    </source>
</evidence>
<evidence type="ECO:0000313" key="8">
    <source>
        <dbReference type="Proteomes" id="UP000596337"/>
    </source>
</evidence>
<dbReference type="Pfam" id="PF00990">
    <property type="entry name" value="GGDEF"/>
    <property type="match status" value="1"/>
</dbReference>
<dbReference type="Pfam" id="PF13374">
    <property type="entry name" value="TPR_10"/>
    <property type="match status" value="1"/>
</dbReference>
<dbReference type="CDD" id="cd01949">
    <property type="entry name" value="GGDEF"/>
    <property type="match status" value="1"/>
</dbReference>
<dbReference type="NCBIfam" id="TIGR00254">
    <property type="entry name" value="GGDEF"/>
    <property type="match status" value="1"/>
</dbReference>
<dbReference type="PROSITE" id="PS50887">
    <property type="entry name" value="GGDEF"/>
    <property type="match status" value="1"/>
</dbReference>
<feature type="chain" id="PRO_5041636103" description="diguanylate cyclase" evidence="5">
    <location>
        <begin position="19"/>
        <end position="657"/>
    </location>
</feature>
<keyword evidence="4" id="KW-0812">Transmembrane</keyword>
<evidence type="ECO:0000256" key="5">
    <source>
        <dbReference type="SAM" id="SignalP"/>
    </source>
</evidence>
<keyword evidence="3" id="KW-0802">TPR repeat</keyword>
<gene>
    <name evidence="7" type="ORF">JOS67_07300</name>
</gene>
<evidence type="ECO:0000259" key="6">
    <source>
        <dbReference type="PROSITE" id="PS50887"/>
    </source>
</evidence>
<dbReference type="SUPFAM" id="SSF55073">
    <property type="entry name" value="Nucleotide cyclase"/>
    <property type="match status" value="1"/>
</dbReference>
<feature type="transmembrane region" description="Helical" evidence="4">
    <location>
        <begin position="456"/>
        <end position="474"/>
    </location>
</feature>
<keyword evidence="4" id="KW-1133">Transmembrane helix</keyword>
<dbReference type="GO" id="GO:0052621">
    <property type="term" value="F:diguanylate cyclase activity"/>
    <property type="evidence" value="ECO:0007669"/>
    <property type="project" value="UniProtKB-EC"/>
</dbReference>
<dbReference type="Proteomes" id="UP000596337">
    <property type="component" value="Chromosome 1"/>
</dbReference>
<dbReference type="Gene3D" id="1.25.40.10">
    <property type="entry name" value="Tetratricopeptide repeat domain"/>
    <property type="match status" value="3"/>
</dbReference>
<keyword evidence="4" id="KW-0472">Membrane</keyword>
<dbReference type="InterPro" id="IPR050469">
    <property type="entry name" value="Diguanylate_Cyclase"/>
</dbReference>
<evidence type="ECO:0000313" key="7">
    <source>
        <dbReference type="EMBL" id="QRG84101.1"/>
    </source>
</evidence>
<dbReference type="InterPro" id="IPR019734">
    <property type="entry name" value="TPR_rpt"/>
</dbReference>
<dbReference type="RefSeq" id="WP_203347204.1">
    <property type="nucleotide sequence ID" value="NZ_CP069195.1"/>
</dbReference>
<reference evidence="7 8" key="1">
    <citation type="submission" date="2021-01" db="EMBL/GenBank/DDBJ databases">
        <title>Characterization of a novel blaVMB-2- harboring plasmid in Vibrio diabolicus.</title>
        <authorList>
            <person name="Liu M."/>
        </authorList>
    </citation>
    <scope>NUCLEOTIDE SEQUENCE [LARGE SCALE GENOMIC DNA]</scope>
    <source>
        <strain evidence="7 8">SLV18</strain>
    </source>
</reference>
<feature type="repeat" description="TPR" evidence="3">
    <location>
        <begin position="255"/>
        <end position="288"/>
    </location>
</feature>
<feature type="signal peptide" evidence="5">
    <location>
        <begin position="1"/>
        <end position="18"/>
    </location>
</feature>
<dbReference type="EMBL" id="CP069195">
    <property type="protein sequence ID" value="QRG84101.1"/>
    <property type="molecule type" value="Genomic_DNA"/>
</dbReference>
<dbReference type="InterPro" id="IPR011990">
    <property type="entry name" value="TPR-like_helical_dom_sf"/>
</dbReference>
<dbReference type="SUPFAM" id="SSF48452">
    <property type="entry name" value="TPR-like"/>
    <property type="match status" value="2"/>
</dbReference>
<dbReference type="SMART" id="SM00267">
    <property type="entry name" value="GGDEF"/>
    <property type="match status" value="1"/>
</dbReference>
<name>A0AA92LUQ9_9VIBR</name>
<dbReference type="InterPro" id="IPR043128">
    <property type="entry name" value="Rev_trsase/Diguanyl_cyclase"/>
</dbReference>
<dbReference type="PANTHER" id="PTHR45138:SF9">
    <property type="entry name" value="DIGUANYLATE CYCLASE DGCM-RELATED"/>
    <property type="match status" value="1"/>
</dbReference>
<dbReference type="PROSITE" id="PS50005">
    <property type="entry name" value="TPR"/>
    <property type="match status" value="1"/>
</dbReference>
<feature type="domain" description="GGDEF" evidence="6">
    <location>
        <begin position="511"/>
        <end position="645"/>
    </location>
</feature>
<comment type="catalytic activity">
    <reaction evidence="2">
        <text>2 GTP = 3',3'-c-di-GMP + 2 diphosphate</text>
        <dbReference type="Rhea" id="RHEA:24898"/>
        <dbReference type="ChEBI" id="CHEBI:33019"/>
        <dbReference type="ChEBI" id="CHEBI:37565"/>
        <dbReference type="ChEBI" id="CHEBI:58805"/>
        <dbReference type="EC" id="2.7.7.65"/>
    </reaction>
</comment>
<dbReference type="EC" id="2.7.7.65" evidence="1"/>
<organism evidence="7 8">
    <name type="scientific">Vibrio diabolicus</name>
    <dbReference type="NCBI Taxonomy" id="50719"/>
    <lineage>
        <taxon>Bacteria</taxon>
        <taxon>Pseudomonadati</taxon>
        <taxon>Pseudomonadota</taxon>
        <taxon>Gammaproteobacteria</taxon>
        <taxon>Vibrionales</taxon>
        <taxon>Vibrionaceae</taxon>
        <taxon>Vibrio</taxon>
        <taxon>Vibrio diabolicus subgroup</taxon>
    </lineage>
</organism>
<dbReference type="InterPro" id="IPR000160">
    <property type="entry name" value="GGDEF_dom"/>
</dbReference>
<dbReference type="Pfam" id="PF13424">
    <property type="entry name" value="TPR_12"/>
    <property type="match status" value="1"/>
</dbReference>
<proteinExistence type="predicted"/>
<dbReference type="PANTHER" id="PTHR45138">
    <property type="entry name" value="REGULATORY COMPONENTS OF SENSORY TRANSDUCTION SYSTEM"/>
    <property type="match status" value="1"/>
</dbReference>
<evidence type="ECO:0000256" key="4">
    <source>
        <dbReference type="SAM" id="Phobius"/>
    </source>
</evidence>
<keyword evidence="5" id="KW-0732">Signal</keyword>
<dbReference type="SMART" id="SM00028">
    <property type="entry name" value="TPR"/>
    <property type="match status" value="7"/>
</dbReference>
<accession>A0AA92LUQ9</accession>
<dbReference type="Gene3D" id="3.30.70.270">
    <property type="match status" value="1"/>
</dbReference>
<sequence>MRTLYPLLASLLLAPVYASDTQDIEQEQNITQWHAVYQTTLRSNPDSALSMLQDRYHTAKSHSEKLYVSGLIYEYMSNIKQPYYGSSQVLNNNFAQLESEYILALNERKHGSYDASVNSFSSLRQKMKQTSDSEGKALMNYQLCYTLNQQGRYHKANFYCSSLESHLGQQHQENFPIDLALRVVANNYNYRGDYEKALSLYRKLLANMSAQSDPSGIYNDVGNLLAELGQFEQSEQYLIQALLARQDEGTPLKVAQVEHSLGAMYKKSKEFDKAINHYQNALTILNQLHYPYGQGLSYLGLSAVLAESGQLDTAVDYIRKALDIAETYENTHLETEGHLAAGFAYLKNHATEKSIAHGKVALTLAINNSRPLLQAQAQLLLSKAYQAQGDYKLALEHHEAYSTIELANRDASNIKALEALDLTKKEYEYDLQVARLNNEKSLNQNQFEKLTDQKRTYNFVVSCLLVLLILALILQRQTRQKAKIDSLTCALNRAAIIETIKGQTSKADEDFRYVLALIDLDDFKTINDQYGHPTGDLVLQQVCQVLKAKLNKGEYIGRLGGEEFILLLKNVDEIDVPFRVQSLHKTISEKRVRTVNNSDLSVTASLAYLSTSMPLTNFDELYSILDQALYQAKKQGKNIIIDAYDEPISLSSDYVSQ</sequence>